<organism evidence="1 2">
    <name type="scientific">Paxillus rubicundulus Ve08.2h10</name>
    <dbReference type="NCBI Taxonomy" id="930991"/>
    <lineage>
        <taxon>Eukaryota</taxon>
        <taxon>Fungi</taxon>
        <taxon>Dikarya</taxon>
        <taxon>Basidiomycota</taxon>
        <taxon>Agaricomycotina</taxon>
        <taxon>Agaricomycetes</taxon>
        <taxon>Agaricomycetidae</taxon>
        <taxon>Boletales</taxon>
        <taxon>Paxilineae</taxon>
        <taxon>Paxillaceae</taxon>
        <taxon>Paxillus</taxon>
    </lineage>
</organism>
<dbReference type="PANTHER" id="PTHR35871">
    <property type="entry name" value="EXPRESSED PROTEIN"/>
    <property type="match status" value="1"/>
</dbReference>
<accession>A0A0D0CE33</accession>
<keyword evidence="2" id="KW-1185">Reference proteome</keyword>
<dbReference type="AlphaFoldDB" id="A0A0D0CE33"/>
<dbReference type="EMBL" id="KN825905">
    <property type="protein sequence ID" value="KIK80912.1"/>
    <property type="molecule type" value="Genomic_DNA"/>
</dbReference>
<protein>
    <submittedName>
        <fullName evidence="1">Uncharacterized protein</fullName>
    </submittedName>
</protein>
<sequence length="255" mass="28842">MAGVKSEHNVASPFLDMTGDDSDSGNLFIELWEKYKKIPKIRAPKMKASHTVATPIGKGPYMACKIHTLYKYVKKFRTLPPVSSGKHHTHPLLLNNEQIVQAIHCYLMVLVDGEIMPLPLMKQVNAVIIPSLSLDLGGQKISELTAQEIIYPGKNHDGFWTGEHLIEQVKKMIPLFKRKFPNAVAEFVFDQSLAHGAFAKDALNANEMNIRPDGKQRIMHDTYIPMDNPNPELRRKLQAMVFPKDLSPEDPNFEF</sequence>
<dbReference type="Proteomes" id="UP000054538">
    <property type="component" value="Unassembled WGS sequence"/>
</dbReference>
<dbReference type="PANTHER" id="PTHR35871:SF1">
    <property type="entry name" value="CXC1-LIKE CYSTEINE CLUSTER ASSOCIATED WITH KDZ TRANSPOSASES DOMAIN-CONTAINING PROTEIN"/>
    <property type="match status" value="1"/>
</dbReference>
<gene>
    <name evidence="1" type="ORF">PAXRUDRAFT_28034</name>
</gene>
<dbReference type="HOGENOM" id="CLU_1090314_0_0_1"/>
<dbReference type="STRING" id="930991.A0A0D0CE33"/>
<name>A0A0D0CE33_9AGAM</name>
<proteinExistence type="predicted"/>
<evidence type="ECO:0000313" key="1">
    <source>
        <dbReference type="EMBL" id="KIK80912.1"/>
    </source>
</evidence>
<dbReference type="OrthoDB" id="2449121at2759"/>
<reference evidence="1 2" key="1">
    <citation type="submission" date="2014-04" db="EMBL/GenBank/DDBJ databases">
        <authorList>
            <consortium name="DOE Joint Genome Institute"/>
            <person name="Kuo A."/>
            <person name="Kohler A."/>
            <person name="Jargeat P."/>
            <person name="Nagy L.G."/>
            <person name="Floudas D."/>
            <person name="Copeland A."/>
            <person name="Barry K.W."/>
            <person name="Cichocki N."/>
            <person name="Veneault-Fourrey C."/>
            <person name="LaButti K."/>
            <person name="Lindquist E.A."/>
            <person name="Lipzen A."/>
            <person name="Lundell T."/>
            <person name="Morin E."/>
            <person name="Murat C."/>
            <person name="Sun H."/>
            <person name="Tunlid A."/>
            <person name="Henrissat B."/>
            <person name="Grigoriev I.V."/>
            <person name="Hibbett D.S."/>
            <person name="Martin F."/>
            <person name="Nordberg H.P."/>
            <person name="Cantor M.N."/>
            <person name="Hua S.X."/>
        </authorList>
    </citation>
    <scope>NUCLEOTIDE SEQUENCE [LARGE SCALE GENOMIC DNA]</scope>
    <source>
        <strain evidence="1 2">Ve08.2h10</strain>
    </source>
</reference>
<dbReference type="InParanoid" id="A0A0D0CE33"/>
<reference evidence="2" key="2">
    <citation type="submission" date="2015-01" db="EMBL/GenBank/DDBJ databases">
        <title>Evolutionary Origins and Diversification of the Mycorrhizal Mutualists.</title>
        <authorList>
            <consortium name="DOE Joint Genome Institute"/>
            <consortium name="Mycorrhizal Genomics Consortium"/>
            <person name="Kohler A."/>
            <person name="Kuo A."/>
            <person name="Nagy L.G."/>
            <person name="Floudas D."/>
            <person name="Copeland A."/>
            <person name="Barry K.W."/>
            <person name="Cichocki N."/>
            <person name="Veneault-Fourrey C."/>
            <person name="LaButti K."/>
            <person name="Lindquist E.A."/>
            <person name="Lipzen A."/>
            <person name="Lundell T."/>
            <person name="Morin E."/>
            <person name="Murat C."/>
            <person name="Riley R."/>
            <person name="Ohm R."/>
            <person name="Sun H."/>
            <person name="Tunlid A."/>
            <person name="Henrissat B."/>
            <person name="Grigoriev I.V."/>
            <person name="Hibbett D.S."/>
            <person name="Martin F."/>
        </authorList>
    </citation>
    <scope>NUCLEOTIDE SEQUENCE [LARGE SCALE GENOMIC DNA]</scope>
    <source>
        <strain evidence="2">Ve08.2h10</strain>
    </source>
</reference>
<evidence type="ECO:0000313" key="2">
    <source>
        <dbReference type="Proteomes" id="UP000054538"/>
    </source>
</evidence>